<feature type="transmembrane region" description="Helical" evidence="1">
    <location>
        <begin position="403"/>
        <end position="427"/>
    </location>
</feature>
<dbReference type="EMBL" id="LT670817">
    <property type="protein sequence ID" value="SHH59576.1"/>
    <property type="molecule type" value="Genomic_DNA"/>
</dbReference>
<feature type="transmembrane region" description="Helical" evidence="1">
    <location>
        <begin position="176"/>
        <end position="193"/>
    </location>
</feature>
<dbReference type="AlphaFoldDB" id="A0A1M5U9Q2"/>
<accession>A0A1M5U9Q2</accession>
<gene>
    <name evidence="3" type="ORF">SAMN05443248_5340</name>
</gene>
<keyword evidence="1" id="KW-1133">Transmembrane helix</keyword>
<dbReference type="GO" id="GO:0016787">
    <property type="term" value="F:hydrolase activity"/>
    <property type="evidence" value="ECO:0007669"/>
    <property type="project" value="UniProtKB-KW"/>
</dbReference>
<protein>
    <submittedName>
        <fullName evidence="3">Peptidoglycan/LPS O-acetylase OafA/YrhL, contains acyltransferase and SGNH-hydrolase domains</fullName>
    </submittedName>
</protein>
<evidence type="ECO:0000259" key="2">
    <source>
        <dbReference type="Pfam" id="PF01757"/>
    </source>
</evidence>
<keyword evidence="1" id="KW-0472">Membrane</keyword>
<feature type="transmembrane region" description="Helical" evidence="1">
    <location>
        <begin position="319"/>
        <end position="337"/>
    </location>
</feature>
<keyword evidence="3" id="KW-0012">Acyltransferase</keyword>
<feature type="transmembrane region" description="Helical" evidence="1">
    <location>
        <begin position="343"/>
        <end position="364"/>
    </location>
</feature>
<feature type="domain" description="Acyltransferase 3" evidence="2">
    <location>
        <begin position="92"/>
        <end position="424"/>
    </location>
</feature>
<feature type="transmembrane region" description="Helical" evidence="1">
    <location>
        <begin position="97"/>
        <end position="117"/>
    </location>
</feature>
<keyword evidence="3" id="KW-0808">Transferase</keyword>
<feature type="transmembrane region" description="Helical" evidence="1">
    <location>
        <begin position="137"/>
        <end position="155"/>
    </location>
</feature>
<feature type="transmembrane region" description="Helical" evidence="1">
    <location>
        <begin position="243"/>
        <end position="260"/>
    </location>
</feature>
<reference evidence="3 4" key="1">
    <citation type="submission" date="2016-11" db="EMBL/GenBank/DDBJ databases">
        <authorList>
            <person name="Jaros S."/>
            <person name="Januszkiewicz K."/>
            <person name="Wedrychowicz H."/>
        </authorList>
    </citation>
    <scope>NUCLEOTIDE SEQUENCE [LARGE SCALE GENOMIC DNA]</scope>
    <source>
        <strain evidence="3 4">GAS138</strain>
    </source>
</reference>
<dbReference type="InterPro" id="IPR002656">
    <property type="entry name" value="Acyl_transf_3_dom"/>
</dbReference>
<evidence type="ECO:0000256" key="1">
    <source>
        <dbReference type="SAM" id="Phobius"/>
    </source>
</evidence>
<feature type="transmembrane region" description="Helical" evidence="1">
    <location>
        <begin position="56"/>
        <end position="77"/>
    </location>
</feature>
<name>A0A1M5U9Q2_9BRAD</name>
<keyword evidence="1" id="KW-0812">Transmembrane</keyword>
<keyword evidence="3" id="KW-0378">Hydrolase</keyword>
<evidence type="ECO:0000313" key="3">
    <source>
        <dbReference type="EMBL" id="SHH59576.1"/>
    </source>
</evidence>
<organism evidence="3 4">
    <name type="scientific">Bradyrhizobium erythrophlei</name>
    <dbReference type="NCBI Taxonomy" id="1437360"/>
    <lineage>
        <taxon>Bacteria</taxon>
        <taxon>Pseudomonadati</taxon>
        <taxon>Pseudomonadota</taxon>
        <taxon>Alphaproteobacteria</taxon>
        <taxon>Hyphomicrobiales</taxon>
        <taxon>Nitrobacteraceae</taxon>
        <taxon>Bradyrhizobium</taxon>
    </lineage>
</organism>
<proteinExistence type="predicted"/>
<evidence type="ECO:0000313" key="4">
    <source>
        <dbReference type="Proteomes" id="UP000189796"/>
    </source>
</evidence>
<dbReference type="GO" id="GO:0016747">
    <property type="term" value="F:acyltransferase activity, transferring groups other than amino-acyl groups"/>
    <property type="evidence" value="ECO:0007669"/>
    <property type="project" value="InterPro"/>
</dbReference>
<sequence length="452" mass="50103">MSRDGVRVRLKPPSARVAVVAWHPMSHGDGSRVAELQMRLFNTCATTGAAMSEISYAGAAALLAVPLTAYSTAAILARKFAPSKIEEGSRVNCIDGLRGYLAISVLAFHFIMNWNLIRLGRWEDPTWSVVLTNIGPVPVRLFFMITAFLFYGKLVRSRGMIDWSSLYIGRVFRLTPMYWIVVALMALVAFWHMNFTLTVSLFDVCKSLASWLAFTLFGEPLIDGYNQTSYIPAGAIWTLRYEWAFYFLLPTIALVIRQYGGLQRSRIAAILVAILASKFVRNYSIWGFWLNLGSPFLLGMLCYELTLIPPLTKLARSSAASALVLGSGVGLLITPYLSQWSLFNLLLFTAFFPISAGNTVFGILTLWGSKVLGNASYSIYILHGTVLHVLFQNMPGAASDELGWLWLLLPAVTAAVTAISILLYHAIELPFIQFGKRATEKAPLAEPVETRF</sequence>
<dbReference type="PANTHER" id="PTHR23028">
    <property type="entry name" value="ACETYLTRANSFERASE"/>
    <property type="match status" value="1"/>
</dbReference>
<feature type="transmembrane region" description="Helical" evidence="1">
    <location>
        <begin position="292"/>
        <end position="312"/>
    </location>
</feature>
<dbReference type="Proteomes" id="UP000189796">
    <property type="component" value="Chromosome I"/>
</dbReference>
<dbReference type="InterPro" id="IPR050879">
    <property type="entry name" value="Acyltransferase_3"/>
</dbReference>
<dbReference type="Pfam" id="PF01757">
    <property type="entry name" value="Acyl_transf_3"/>
    <property type="match status" value="1"/>
</dbReference>
<dbReference type="RefSeq" id="WP_172842661.1">
    <property type="nucleotide sequence ID" value="NZ_LT670817.1"/>
</dbReference>